<evidence type="ECO:0000256" key="1">
    <source>
        <dbReference type="ARBA" id="ARBA00008950"/>
    </source>
</evidence>
<keyword evidence="2" id="KW-0479">Metal-binding</keyword>
<comment type="similarity">
    <text evidence="1 2">Belongs to the metallophosphoesterase superfamily. YfcE family.</text>
</comment>
<dbReference type="NCBIfam" id="TIGR00040">
    <property type="entry name" value="yfcE"/>
    <property type="match status" value="1"/>
</dbReference>
<reference evidence="4 5" key="1">
    <citation type="submission" date="2019-02" db="EMBL/GenBank/DDBJ databases">
        <title>Prokaryotic population dynamics and viral predation in marine succession experiment using metagenomics: the confinement effect.</title>
        <authorList>
            <person name="Haro-Moreno J.M."/>
            <person name="Rodriguez-Valera F."/>
            <person name="Lopez-Perez M."/>
        </authorList>
    </citation>
    <scope>NUCLEOTIDE SEQUENCE [LARGE SCALE GENOMIC DNA]</scope>
    <source>
        <strain evidence="4">MED-G169</strain>
    </source>
</reference>
<organism evidence="4 5">
    <name type="scientific">SAR92 clade bacterium</name>
    <dbReference type="NCBI Taxonomy" id="2315479"/>
    <lineage>
        <taxon>Bacteria</taxon>
        <taxon>Pseudomonadati</taxon>
        <taxon>Pseudomonadota</taxon>
        <taxon>Gammaproteobacteria</taxon>
        <taxon>Cellvibrionales</taxon>
        <taxon>Porticoccaceae</taxon>
        <taxon>SAR92 clade</taxon>
    </lineage>
</organism>
<dbReference type="Gene3D" id="3.60.21.10">
    <property type="match status" value="1"/>
</dbReference>
<evidence type="ECO:0000313" key="4">
    <source>
        <dbReference type="EMBL" id="RZO06945.1"/>
    </source>
</evidence>
<dbReference type="PANTHER" id="PTHR42850:SF2">
    <property type="entry name" value="BLL5683 PROTEIN"/>
    <property type="match status" value="1"/>
</dbReference>
<dbReference type="GO" id="GO:0005737">
    <property type="term" value="C:cytoplasm"/>
    <property type="evidence" value="ECO:0007669"/>
    <property type="project" value="TreeGrafter"/>
</dbReference>
<sequence length="255" mass="28982">MTSKQGKILVISDIHGNAEGLKAVLKRESDYDFLVFLGDSVLSGPQPKETAEILLDVQPDINIMGNHDEILLDHVLIDKWPEDWRAYNQWAFKQIPSEIIETTKTYSFSGKYEIGGVNFFLHHGQLNRSIPAAIPYADASSFEAIDPGNDSELVLFGHNHIQFTHELNGKTYINPGSVGQPRCGRTHACYAVFEDGKYIPRQVSYDQRPWISALDKIDELKQYPKFVSWLKEGFLSGYGIGKREPWTRFHAEGYF</sequence>
<dbReference type="InterPro" id="IPR050126">
    <property type="entry name" value="Ap4A_hydrolase"/>
</dbReference>
<evidence type="ECO:0000259" key="3">
    <source>
        <dbReference type="Pfam" id="PF12850"/>
    </source>
</evidence>
<dbReference type="SUPFAM" id="SSF56300">
    <property type="entry name" value="Metallo-dependent phosphatases"/>
    <property type="match status" value="1"/>
</dbReference>
<dbReference type="Proteomes" id="UP000318148">
    <property type="component" value="Unassembled WGS sequence"/>
</dbReference>
<comment type="cofactor">
    <cofactor evidence="2">
        <name>a divalent metal cation</name>
        <dbReference type="ChEBI" id="CHEBI:60240"/>
    </cofactor>
</comment>
<accession>A0A520LMC7</accession>
<protein>
    <recommendedName>
        <fullName evidence="2">Phosphoesterase</fullName>
        <ecNumber evidence="2">3.1.4.-</ecNumber>
    </recommendedName>
</protein>
<dbReference type="EMBL" id="SHBO01000018">
    <property type="protein sequence ID" value="RZO06945.1"/>
    <property type="molecule type" value="Genomic_DNA"/>
</dbReference>
<dbReference type="InterPro" id="IPR029052">
    <property type="entry name" value="Metallo-depent_PP-like"/>
</dbReference>
<dbReference type="InterPro" id="IPR024654">
    <property type="entry name" value="Calcineurin-like_PHP_lpxH"/>
</dbReference>
<feature type="domain" description="Calcineurin-like phosphoesterase" evidence="3">
    <location>
        <begin position="7"/>
        <end position="194"/>
    </location>
</feature>
<dbReference type="GO" id="GO:0016791">
    <property type="term" value="F:phosphatase activity"/>
    <property type="evidence" value="ECO:0007669"/>
    <property type="project" value="TreeGrafter"/>
</dbReference>
<evidence type="ECO:0000256" key="2">
    <source>
        <dbReference type="RuleBase" id="RU362039"/>
    </source>
</evidence>
<dbReference type="Pfam" id="PF12850">
    <property type="entry name" value="Metallophos_2"/>
    <property type="match status" value="1"/>
</dbReference>
<dbReference type="GO" id="GO:0046872">
    <property type="term" value="F:metal ion binding"/>
    <property type="evidence" value="ECO:0007669"/>
    <property type="project" value="UniProtKB-KW"/>
</dbReference>
<dbReference type="InterPro" id="IPR000979">
    <property type="entry name" value="Phosphodiesterase_MJ0936/Vps29"/>
</dbReference>
<dbReference type="PANTHER" id="PTHR42850">
    <property type="entry name" value="METALLOPHOSPHOESTERASE"/>
    <property type="match status" value="1"/>
</dbReference>
<dbReference type="AlphaFoldDB" id="A0A520LMC7"/>
<evidence type="ECO:0000313" key="5">
    <source>
        <dbReference type="Proteomes" id="UP000318148"/>
    </source>
</evidence>
<name>A0A520LMC7_9GAMM</name>
<proteinExistence type="inferred from homology"/>
<dbReference type="EC" id="3.1.4.-" evidence="2"/>
<gene>
    <name evidence="4" type="ORF">EVB02_02065</name>
</gene>
<comment type="caution">
    <text evidence="4">The sequence shown here is derived from an EMBL/GenBank/DDBJ whole genome shotgun (WGS) entry which is preliminary data.</text>
</comment>